<feature type="transmembrane region" description="Helical" evidence="1">
    <location>
        <begin position="42"/>
        <end position="63"/>
    </location>
</feature>
<proteinExistence type="predicted"/>
<protein>
    <submittedName>
        <fullName evidence="2">Uncharacterized protein</fullName>
    </submittedName>
</protein>
<dbReference type="EMBL" id="HBUF01448613">
    <property type="protein sequence ID" value="CAG6743482.1"/>
    <property type="molecule type" value="Transcribed_RNA"/>
</dbReference>
<keyword evidence="1" id="KW-0472">Membrane</keyword>
<organism evidence="2">
    <name type="scientific">Cacopsylla melanoneura</name>
    <dbReference type="NCBI Taxonomy" id="428564"/>
    <lineage>
        <taxon>Eukaryota</taxon>
        <taxon>Metazoa</taxon>
        <taxon>Ecdysozoa</taxon>
        <taxon>Arthropoda</taxon>
        <taxon>Hexapoda</taxon>
        <taxon>Insecta</taxon>
        <taxon>Pterygota</taxon>
        <taxon>Neoptera</taxon>
        <taxon>Paraneoptera</taxon>
        <taxon>Hemiptera</taxon>
        <taxon>Sternorrhyncha</taxon>
        <taxon>Psylloidea</taxon>
        <taxon>Psyllidae</taxon>
        <taxon>Psyllinae</taxon>
        <taxon>Cacopsylla</taxon>
    </lineage>
</organism>
<evidence type="ECO:0000313" key="2">
    <source>
        <dbReference type="EMBL" id="CAG6743482.1"/>
    </source>
</evidence>
<accession>A0A8D8ZCA8</accession>
<name>A0A8D8ZCA8_9HEMI</name>
<sequence>MCPHASCSKTIPAKLNKTHFNRISIFTLYCALSRRNTDIISFTYAINIVLYLLRMLFGFPYPYNFASQYRISLCFPTPWPKSFNRKGKRAQTCSHTKIMIQGPNRN</sequence>
<keyword evidence="1" id="KW-1133">Transmembrane helix</keyword>
<dbReference type="AlphaFoldDB" id="A0A8D8ZCA8"/>
<keyword evidence="1" id="KW-0812">Transmembrane</keyword>
<reference evidence="2" key="1">
    <citation type="submission" date="2021-05" db="EMBL/GenBank/DDBJ databases">
        <authorList>
            <person name="Alioto T."/>
            <person name="Alioto T."/>
            <person name="Gomez Garrido J."/>
        </authorList>
    </citation>
    <scope>NUCLEOTIDE SEQUENCE</scope>
</reference>
<evidence type="ECO:0000256" key="1">
    <source>
        <dbReference type="SAM" id="Phobius"/>
    </source>
</evidence>